<name>A0A8H5FS80_9AGAR</name>
<feature type="region of interest" description="Disordered" evidence="1">
    <location>
        <begin position="807"/>
        <end position="883"/>
    </location>
</feature>
<feature type="compositionally biased region" description="Basic residues" evidence="1">
    <location>
        <begin position="391"/>
        <end position="409"/>
    </location>
</feature>
<feature type="compositionally biased region" description="Low complexity" evidence="1">
    <location>
        <begin position="745"/>
        <end position="755"/>
    </location>
</feature>
<feature type="region of interest" description="Disordered" evidence="1">
    <location>
        <begin position="903"/>
        <end position="926"/>
    </location>
</feature>
<evidence type="ECO:0000256" key="1">
    <source>
        <dbReference type="SAM" id="MobiDB-lite"/>
    </source>
</evidence>
<feature type="compositionally biased region" description="Low complexity" evidence="1">
    <location>
        <begin position="122"/>
        <end position="137"/>
    </location>
</feature>
<feature type="compositionally biased region" description="Acidic residues" evidence="1">
    <location>
        <begin position="418"/>
        <end position="428"/>
    </location>
</feature>
<feature type="compositionally biased region" description="Basic residues" evidence="1">
    <location>
        <begin position="173"/>
        <end position="188"/>
    </location>
</feature>
<feature type="compositionally biased region" description="Low complexity" evidence="1">
    <location>
        <begin position="910"/>
        <end position="924"/>
    </location>
</feature>
<reference evidence="3 4" key="1">
    <citation type="journal article" date="2020" name="ISME J.">
        <title>Uncovering the hidden diversity of litter-decomposition mechanisms in mushroom-forming fungi.</title>
        <authorList>
            <person name="Floudas D."/>
            <person name="Bentzer J."/>
            <person name="Ahren D."/>
            <person name="Johansson T."/>
            <person name="Persson P."/>
            <person name="Tunlid A."/>
        </authorList>
    </citation>
    <scope>NUCLEOTIDE SEQUENCE [LARGE SCALE GENOMIC DNA]</scope>
    <source>
        <strain evidence="3 4">CBS 291.85</strain>
    </source>
</reference>
<dbReference type="OrthoDB" id="10689208at2759"/>
<feature type="compositionally biased region" description="Low complexity" evidence="1">
    <location>
        <begin position="291"/>
        <end position="336"/>
    </location>
</feature>
<gene>
    <name evidence="3" type="ORF">D9758_011088</name>
</gene>
<organism evidence="3 4">
    <name type="scientific">Tetrapyrgos nigripes</name>
    <dbReference type="NCBI Taxonomy" id="182062"/>
    <lineage>
        <taxon>Eukaryota</taxon>
        <taxon>Fungi</taxon>
        <taxon>Dikarya</taxon>
        <taxon>Basidiomycota</taxon>
        <taxon>Agaricomycotina</taxon>
        <taxon>Agaricomycetes</taxon>
        <taxon>Agaricomycetidae</taxon>
        <taxon>Agaricales</taxon>
        <taxon>Marasmiineae</taxon>
        <taxon>Marasmiaceae</taxon>
        <taxon>Tetrapyrgos</taxon>
    </lineage>
</organism>
<evidence type="ECO:0000313" key="4">
    <source>
        <dbReference type="Proteomes" id="UP000559256"/>
    </source>
</evidence>
<feature type="compositionally biased region" description="Acidic residues" evidence="1">
    <location>
        <begin position="215"/>
        <end position="246"/>
    </location>
</feature>
<feature type="compositionally biased region" description="Polar residues" evidence="1">
    <location>
        <begin position="699"/>
        <end position="719"/>
    </location>
</feature>
<dbReference type="EMBL" id="JAACJM010000096">
    <property type="protein sequence ID" value="KAF5347216.1"/>
    <property type="molecule type" value="Genomic_DNA"/>
</dbReference>
<protein>
    <recommendedName>
        <fullName evidence="2">SAP domain-containing protein</fullName>
    </recommendedName>
</protein>
<feature type="region of interest" description="Disordered" evidence="1">
    <location>
        <begin position="165"/>
        <end position="674"/>
    </location>
</feature>
<dbReference type="Proteomes" id="UP000559256">
    <property type="component" value="Unassembled WGS sequence"/>
</dbReference>
<feature type="domain" description="SAP" evidence="2">
    <location>
        <begin position="15"/>
        <end position="49"/>
    </location>
</feature>
<accession>A0A8H5FS80</accession>
<sequence>MPSASRSTAPHAIQWEDFNANSLRVFVRDRGLKTNGKREEMLKALRDYAPPPDIPQSASAKIKAPNLKRKAPEQGVDPDAEGDTDDEVIPPSISHRVTRTTASQPNPPSNRPAKRPSRSTGAAASISAPLASPSVSVFRTTRSTAVATPPVSSISTRNIRAKVPVSTGPVFKSPRKAAKQYGKRITHRRTPENGKQKQVSVQVSSLRGRLRGAQMEEDEDMEDAEGDDDDEIDTDEEEEEEVEEVEASVSTRSRKVTTSGSAGASTTLRTNTSTRSQSRQTRSNRQKAPTSAFASVSAPLASSLSSSRVSRPSRSTRVPARVPTTVSTSTPASPASQRKRASTSRAERSRAQSQTRAQSRTRATKATSTTRGRGRPRKDATSSNKPNKTAKATKPRRVGRPAKRARTVKRPPSSTSPSDDEDGAESEEDVSKSTSPSRSNLKFDGIKVPGIVWKRREDDRQEGGSGQRDVDMEVQTDPEADAEGSVDLERQPQDADVEMNEGELRDQAVQLSGARDAVQAGEPLAEPLENGMDVDVDPVADRREVDGGVAQEEIPSGAEPEPRSHQSEPGKQGIPSAAEPAEAQVQQSHLQGVPESNLGPQNSAPTPDEVGPAVPLTSQDSVQPSPRPLNATAGTSATNSAERDGDITSARLTSALNDEDAQTPKGEEIIGSAEHIPTPASFIFALSQQVRTPSKAPSFKTSSSTSPELPQASTSTGSPTLLPKKQDNSPSEKPKLPTSDKTESVSESGSGSVVSDAQPTIATGTIDEFNSETSANGVINGAENQENEEAFDLNELGGNGLSIVHEREQSSIPIPIPVRTKTPPPAGQASSTSPIPPTPSSAGPSLEDLAAFHARPDSFSNTPDPSLELNDVDMDVDGDDDQAFDDEDFNYEVEVDSQGRVLTYTDGSRHGPSSASGSSTGAAGVEKIVNETVVEKVMTMDTRRENGIESEEMGTSVIAATTTTTSETTVTAMSMSAPQVEAGSSRE</sequence>
<feature type="compositionally biased region" description="Polar residues" evidence="1">
    <location>
        <begin position="196"/>
        <end position="205"/>
    </location>
</feature>
<feature type="region of interest" description="Disordered" evidence="1">
    <location>
        <begin position="687"/>
        <end position="794"/>
    </location>
</feature>
<feature type="compositionally biased region" description="Low complexity" evidence="1">
    <location>
        <begin position="248"/>
        <end position="283"/>
    </location>
</feature>
<dbReference type="InterPro" id="IPR003034">
    <property type="entry name" value="SAP_dom"/>
</dbReference>
<feature type="compositionally biased region" description="Acidic residues" evidence="1">
    <location>
        <begin position="472"/>
        <end position="486"/>
    </location>
</feature>
<comment type="caution">
    <text evidence="3">The sequence shown here is derived from an EMBL/GenBank/DDBJ whole genome shotgun (WGS) entry which is preliminary data.</text>
</comment>
<feature type="compositionally biased region" description="Low complexity" evidence="1">
    <location>
        <begin position="630"/>
        <end position="640"/>
    </location>
</feature>
<feature type="compositionally biased region" description="Low complexity" evidence="1">
    <location>
        <begin position="351"/>
        <end position="371"/>
    </location>
</feature>
<proteinExistence type="predicted"/>
<feature type="compositionally biased region" description="Low complexity" evidence="1">
    <location>
        <begin position="963"/>
        <end position="977"/>
    </location>
</feature>
<feature type="compositionally biased region" description="Basic and acidic residues" evidence="1">
    <location>
        <begin position="724"/>
        <end position="744"/>
    </location>
</feature>
<feature type="region of interest" description="Disordered" evidence="1">
    <location>
        <begin position="963"/>
        <end position="987"/>
    </location>
</feature>
<dbReference type="AlphaFoldDB" id="A0A8H5FS80"/>
<dbReference type="PROSITE" id="PS50800">
    <property type="entry name" value="SAP"/>
    <property type="match status" value="1"/>
</dbReference>
<feature type="compositionally biased region" description="Acidic residues" evidence="1">
    <location>
        <begin position="76"/>
        <end position="88"/>
    </location>
</feature>
<feature type="region of interest" description="Disordered" evidence="1">
    <location>
        <begin position="43"/>
        <end position="137"/>
    </location>
</feature>
<keyword evidence="4" id="KW-1185">Reference proteome</keyword>
<evidence type="ECO:0000259" key="2">
    <source>
        <dbReference type="PROSITE" id="PS50800"/>
    </source>
</evidence>
<evidence type="ECO:0000313" key="3">
    <source>
        <dbReference type="EMBL" id="KAF5347216.1"/>
    </source>
</evidence>
<feature type="compositionally biased region" description="Acidic residues" evidence="1">
    <location>
        <begin position="870"/>
        <end position="883"/>
    </location>
</feature>